<keyword evidence="1" id="KW-0808">Transferase</keyword>
<evidence type="ECO:0000313" key="4">
    <source>
        <dbReference type="EMBL" id="BCS90286.1"/>
    </source>
</evidence>
<dbReference type="InterPro" id="IPR016181">
    <property type="entry name" value="Acyl_CoA_acyltransferase"/>
</dbReference>
<dbReference type="RefSeq" id="WP_229592280.1">
    <property type="nucleotide sequence ID" value="NZ_AP024485.1"/>
</dbReference>
<dbReference type="Pfam" id="PF00583">
    <property type="entry name" value="Acetyltransf_1"/>
    <property type="match status" value="1"/>
</dbReference>
<dbReference type="InterPro" id="IPR000182">
    <property type="entry name" value="GNAT_dom"/>
</dbReference>
<name>A0ABN6EVI4_9BACT</name>
<proteinExistence type="predicted"/>
<dbReference type="EMBL" id="AP024485">
    <property type="protein sequence ID" value="BCS90286.1"/>
    <property type="molecule type" value="Genomic_DNA"/>
</dbReference>
<feature type="domain" description="N-acetyltransferase" evidence="3">
    <location>
        <begin position="4"/>
        <end position="162"/>
    </location>
</feature>
<protein>
    <submittedName>
        <fullName evidence="4">N-acetyltransferase GCN5</fullName>
    </submittedName>
</protein>
<keyword evidence="5" id="KW-1185">Reference proteome</keyword>
<accession>A0ABN6EVI4</accession>
<dbReference type="SUPFAM" id="SSF55729">
    <property type="entry name" value="Acyl-CoA N-acyltransferases (Nat)"/>
    <property type="match status" value="1"/>
</dbReference>
<evidence type="ECO:0000256" key="2">
    <source>
        <dbReference type="ARBA" id="ARBA00023315"/>
    </source>
</evidence>
<keyword evidence="2" id="KW-0012">Acyltransferase</keyword>
<sequence length="163" mass="18251">MNNLIIRTVEPEDLTACHTIEANCFPPCEAAWTSSLQNRIEEYPEGFLVAELDGDVVGQVNSGSTDKEDISDEEFKKLIGHDPDGRHIVIFSLSVHPNYQRQGIADKLMSNFIEQARELGKSTIKLLCKKDLLPYYSRHGFLDDGLSASDHGGAEWHAMTLYI</sequence>
<evidence type="ECO:0000313" key="5">
    <source>
        <dbReference type="Proteomes" id="UP001053296"/>
    </source>
</evidence>
<reference evidence="4" key="1">
    <citation type="journal article" date="2022" name="Arch. Microbiol.">
        <title>Pseudodesulfovibrio sediminis sp. nov., a mesophilic and neutrophilic sulfate-reducing bacterium isolated from sediment of a brackish lake.</title>
        <authorList>
            <person name="Takahashi A."/>
            <person name="Kojima H."/>
            <person name="Watanabe M."/>
            <person name="Fukui M."/>
        </authorList>
    </citation>
    <scope>NUCLEOTIDE SEQUENCE</scope>
    <source>
        <strain evidence="4">SF6</strain>
    </source>
</reference>
<dbReference type="PANTHER" id="PTHR10908:SF0">
    <property type="entry name" value="SEROTONIN N-ACETYLTRANSFERASE"/>
    <property type="match status" value="1"/>
</dbReference>
<dbReference type="InterPro" id="IPR051635">
    <property type="entry name" value="SNAT-like"/>
</dbReference>
<evidence type="ECO:0000259" key="3">
    <source>
        <dbReference type="PROSITE" id="PS51186"/>
    </source>
</evidence>
<dbReference type="CDD" id="cd04301">
    <property type="entry name" value="NAT_SF"/>
    <property type="match status" value="1"/>
</dbReference>
<dbReference type="Proteomes" id="UP001053296">
    <property type="component" value="Chromosome"/>
</dbReference>
<dbReference type="Gene3D" id="3.40.630.30">
    <property type="match status" value="1"/>
</dbReference>
<evidence type="ECO:0000256" key="1">
    <source>
        <dbReference type="ARBA" id="ARBA00022679"/>
    </source>
</evidence>
<dbReference type="PANTHER" id="PTHR10908">
    <property type="entry name" value="SEROTONIN N-ACETYLTRANSFERASE"/>
    <property type="match status" value="1"/>
</dbReference>
<gene>
    <name evidence="4" type="ORF">PSDVSF_35280</name>
</gene>
<organism evidence="4 5">
    <name type="scientific">Pseudodesulfovibrio sediminis</name>
    <dbReference type="NCBI Taxonomy" id="2810563"/>
    <lineage>
        <taxon>Bacteria</taxon>
        <taxon>Pseudomonadati</taxon>
        <taxon>Thermodesulfobacteriota</taxon>
        <taxon>Desulfovibrionia</taxon>
        <taxon>Desulfovibrionales</taxon>
        <taxon>Desulfovibrionaceae</taxon>
    </lineage>
</organism>
<dbReference type="PROSITE" id="PS51186">
    <property type="entry name" value="GNAT"/>
    <property type="match status" value="1"/>
</dbReference>